<feature type="domain" description="B box-type" evidence="3">
    <location>
        <begin position="69"/>
        <end position="107"/>
    </location>
</feature>
<dbReference type="EMBL" id="UYJE01006701">
    <property type="protein sequence ID" value="VDI48204.1"/>
    <property type="molecule type" value="Genomic_DNA"/>
</dbReference>
<keyword evidence="1" id="KW-0479">Metal-binding</keyword>
<protein>
    <recommendedName>
        <fullName evidence="3">B box-type domain-containing protein</fullName>
    </recommendedName>
</protein>
<dbReference type="AlphaFoldDB" id="A0A8B6FI15"/>
<dbReference type="PROSITE" id="PS50119">
    <property type="entry name" value="ZF_BBOX"/>
    <property type="match status" value="2"/>
</dbReference>
<dbReference type="Proteomes" id="UP000596742">
    <property type="component" value="Unassembled WGS sequence"/>
</dbReference>
<feature type="domain" description="B box-type" evidence="3">
    <location>
        <begin position="9"/>
        <end position="54"/>
    </location>
</feature>
<keyword evidence="1" id="KW-0862">Zinc</keyword>
<keyword evidence="1" id="KW-0863">Zinc-finger</keyword>
<evidence type="ECO:0000313" key="5">
    <source>
        <dbReference type="Proteomes" id="UP000596742"/>
    </source>
</evidence>
<comment type="caution">
    <text evidence="4">The sequence shown here is derived from an EMBL/GenBank/DDBJ whole genome shotgun (WGS) entry which is preliminary data.</text>
</comment>
<dbReference type="PANTHER" id="PTHR25462:SF296">
    <property type="entry name" value="MEIOTIC P26, ISOFORM F"/>
    <property type="match status" value="1"/>
</dbReference>
<evidence type="ECO:0000259" key="3">
    <source>
        <dbReference type="PROSITE" id="PS50119"/>
    </source>
</evidence>
<feature type="coiled-coil region" evidence="2">
    <location>
        <begin position="154"/>
        <end position="217"/>
    </location>
</feature>
<proteinExistence type="predicted"/>
<dbReference type="OrthoDB" id="6140738at2759"/>
<dbReference type="GO" id="GO:0008270">
    <property type="term" value="F:zinc ion binding"/>
    <property type="evidence" value="ECO:0007669"/>
    <property type="project" value="UniProtKB-KW"/>
</dbReference>
<dbReference type="SMART" id="SM00336">
    <property type="entry name" value="BBOX"/>
    <property type="match status" value="2"/>
</dbReference>
<dbReference type="Gene3D" id="3.30.160.60">
    <property type="entry name" value="Classic Zinc Finger"/>
    <property type="match status" value="1"/>
</dbReference>
<dbReference type="SUPFAM" id="SSF57845">
    <property type="entry name" value="B-box zinc-binding domain"/>
    <property type="match status" value="1"/>
</dbReference>
<keyword evidence="5" id="KW-1185">Reference proteome</keyword>
<dbReference type="InterPro" id="IPR047153">
    <property type="entry name" value="TRIM45/56/19-like"/>
</dbReference>
<sequence>MASLLNVQCGTCKFDGRTNNAKLWCTNCEEGFCEECEKSHKSMKVLRQHTMISMEDYRKFEDITIKMNCEMHGKKLDLYCKAHEMAVCVTCIASEHKSCFSSDIISIEKASTRAKQSAGDLEDLISRTLENFKYFINNREIALENLDKDEQTIRKMIKDTRLNLNEYLNELERKLLLDLRSKHANCQSQYSKSLSQLNQKRIEIENLKEQIIKIKHSASSDIQVFLGTHQFNKAITEQIGSLKEDIRPYDLAAVDTDRIVVSYGVSKYLEIINTNKENERKKVECSDDCWGISYQDQKMCVIVDHQGIVIMDLEGKISTIIDIDVTHVLYLSTSIDRIYYTNFHNSTVHCCSMTGQELWAFKNRSMTYQRGLSVDSSQNVFVVGLMSNNLTVIRNDGVESKILLTDRDGLDCPYTVHYNKLKKIVCLGYTEGSVALYDVLEKETEHKEANAV</sequence>
<dbReference type="CDD" id="cd19769">
    <property type="entry name" value="Bbox2_TRIM16-like"/>
    <property type="match status" value="1"/>
</dbReference>
<evidence type="ECO:0000313" key="4">
    <source>
        <dbReference type="EMBL" id="VDI48204.1"/>
    </source>
</evidence>
<accession>A0A8B6FI15</accession>
<dbReference type="PANTHER" id="PTHR25462">
    <property type="entry name" value="BONUS, ISOFORM C-RELATED"/>
    <property type="match status" value="1"/>
</dbReference>
<organism evidence="4 5">
    <name type="scientific">Mytilus galloprovincialis</name>
    <name type="common">Mediterranean mussel</name>
    <dbReference type="NCBI Taxonomy" id="29158"/>
    <lineage>
        <taxon>Eukaryota</taxon>
        <taxon>Metazoa</taxon>
        <taxon>Spiralia</taxon>
        <taxon>Lophotrochozoa</taxon>
        <taxon>Mollusca</taxon>
        <taxon>Bivalvia</taxon>
        <taxon>Autobranchia</taxon>
        <taxon>Pteriomorphia</taxon>
        <taxon>Mytilida</taxon>
        <taxon>Mytiloidea</taxon>
        <taxon>Mytilidae</taxon>
        <taxon>Mytilinae</taxon>
        <taxon>Mytilus</taxon>
    </lineage>
</organism>
<evidence type="ECO:0000256" key="1">
    <source>
        <dbReference type="PROSITE-ProRule" id="PRU00024"/>
    </source>
</evidence>
<dbReference type="InterPro" id="IPR011042">
    <property type="entry name" value="6-blade_b-propeller_TolB-like"/>
</dbReference>
<evidence type="ECO:0000256" key="2">
    <source>
        <dbReference type="SAM" id="Coils"/>
    </source>
</evidence>
<keyword evidence="2" id="KW-0175">Coiled coil</keyword>
<dbReference type="Gene3D" id="2.120.10.30">
    <property type="entry name" value="TolB, C-terminal domain"/>
    <property type="match status" value="1"/>
</dbReference>
<gene>
    <name evidence="4" type="ORF">MGAL_10B011252</name>
</gene>
<dbReference type="InterPro" id="IPR000315">
    <property type="entry name" value="Znf_B-box"/>
</dbReference>
<dbReference type="Gene3D" id="4.10.830.40">
    <property type="match status" value="1"/>
</dbReference>
<name>A0A8B6FI15_MYTGA</name>
<dbReference type="SUPFAM" id="SSF101898">
    <property type="entry name" value="NHL repeat"/>
    <property type="match status" value="1"/>
</dbReference>
<reference evidence="4" key="1">
    <citation type="submission" date="2018-11" db="EMBL/GenBank/DDBJ databases">
        <authorList>
            <person name="Alioto T."/>
            <person name="Alioto T."/>
        </authorList>
    </citation>
    <scope>NUCLEOTIDE SEQUENCE</scope>
</reference>